<feature type="non-terminal residue" evidence="1">
    <location>
        <position position="1"/>
    </location>
</feature>
<name>T0ZPR5_9ZZZZ</name>
<proteinExistence type="predicted"/>
<reference evidence="1" key="2">
    <citation type="journal article" date="2014" name="ISME J.">
        <title>Microbial stratification in low pH oxic and suboxic macroscopic growths along an acid mine drainage.</title>
        <authorList>
            <person name="Mendez-Garcia C."/>
            <person name="Mesa V."/>
            <person name="Sprenger R.R."/>
            <person name="Richter M."/>
            <person name="Diez M.S."/>
            <person name="Solano J."/>
            <person name="Bargiela R."/>
            <person name="Golyshina O.V."/>
            <person name="Manteca A."/>
            <person name="Ramos J.L."/>
            <person name="Gallego J.R."/>
            <person name="Llorente I."/>
            <person name="Martins Dos Santos V.A."/>
            <person name="Jensen O.N."/>
            <person name="Pelaez A.I."/>
            <person name="Sanchez J."/>
            <person name="Ferrer M."/>
        </authorList>
    </citation>
    <scope>NUCLEOTIDE SEQUENCE</scope>
</reference>
<organism evidence="1">
    <name type="scientific">mine drainage metagenome</name>
    <dbReference type="NCBI Taxonomy" id="410659"/>
    <lineage>
        <taxon>unclassified sequences</taxon>
        <taxon>metagenomes</taxon>
        <taxon>ecological metagenomes</taxon>
    </lineage>
</organism>
<accession>T0ZPR5</accession>
<dbReference type="EMBL" id="AUZX01014963">
    <property type="protein sequence ID" value="EQD30694.1"/>
    <property type="molecule type" value="Genomic_DNA"/>
</dbReference>
<comment type="caution">
    <text evidence="1">The sequence shown here is derived from an EMBL/GenBank/DDBJ whole genome shotgun (WGS) entry which is preliminary data.</text>
</comment>
<dbReference type="AlphaFoldDB" id="T0ZPR5"/>
<gene>
    <name evidence="1" type="ORF">B1A_20276</name>
</gene>
<sequence>PLDDKAADEMDHETETQIMSLWSSYKIGSRTMYYYLRSQGRKVSYYQIYNFMRNNNMVRSRDKQNKELMELRPFESIYMDYFQPEISKPYAVVITDWATRKIISMVEGHRITRDLLASCLSPLKRISTSTNLEDSKLSLRSGILSIVYSTTDLPKFMESLGIGKVLIDKSGNRIHLSLSKLWQIYERYRQDFASADEFVNWYNNRPMIRGGHNVVAQIHS</sequence>
<protein>
    <submittedName>
        <fullName evidence="1">Transposase</fullName>
    </submittedName>
</protein>
<evidence type="ECO:0000313" key="1">
    <source>
        <dbReference type="EMBL" id="EQD30694.1"/>
    </source>
</evidence>
<reference evidence="1" key="1">
    <citation type="submission" date="2013-08" db="EMBL/GenBank/DDBJ databases">
        <authorList>
            <person name="Mendez C."/>
            <person name="Richter M."/>
            <person name="Ferrer M."/>
            <person name="Sanchez J."/>
        </authorList>
    </citation>
    <scope>NUCLEOTIDE SEQUENCE</scope>
</reference>